<dbReference type="AlphaFoldDB" id="E0XT37"/>
<comment type="function">
    <text evidence="1">Catalyzes an amino-pyrimidine hydrolysis reaction at the C5' of the pyrimidine moiety of thiamine compounds, a reaction that is part of a thiamine salvage pathway.</text>
</comment>
<reference evidence="3" key="1">
    <citation type="journal article" date="2011" name="Environ. Microbiol.">
        <title>Time-series analyses of Monterey Bay coastal microbial picoplankton using a 'genome proxy' microarray.</title>
        <authorList>
            <person name="Rich V.I."/>
            <person name="Pham V.D."/>
            <person name="Eppley J."/>
            <person name="Shi Y."/>
            <person name="DeLong E.F."/>
        </authorList>
    </citation>
    <scope>NUCLEOTIDE SEQUENCE</scope>
</reference>
<dbReference type="CDD" id="cd19367">
    <property type="entry name" value="TenA_C_ScTHI20-like"/>
    <property type="match status" value="1"/>
</dbReference>
<dbReference type="GO" id="GO:0005829">
    <property type="term" value="C:cytosol"/>
    <property type="evidence" value="ECO:0007669"/>
    <property type="project" value="TreeGrafter"/>
</dbReference>
<evidence type="ECO:0000259" key="2">
    <source>
        <dbReference type="Pfam" id="PF03070"/>
    </source>
</evidence>
<dbReference type="InterPro" id="IPR027574">
    <property type="entry name" value="Thiaminase_II"/>
</dbReference>
<dbReference type="InterPro" id="IPR004305">
    <property type="entry name" value="Thiaminase-2/PQQC"/>
</dbReference>
<dbReference type="UniPathway" id="UPA00060"/>
<dbReference type="InterPro" id="IPR050967">
    <property type="entry name" value="Thiamine_Salvage_TenA"/>
</dbReference>
<comment type="catalytic activity">
    <reaction evidence="1">
        <text>thiamine + H2O = 5-(2-hydroxyethyl)-4-methylthiazole + 4-amino-5-hydroxymethyl-2-methylpyrimidine + H(+)</text>
        <dbReference type="Rhea" id="RHEA:17509"/>
        <dbReference type="ChEBI" id="CHEBI:15377"/>
        <dbReference type="ChEBI" id="CHEBI:15378"/>
        <dbReference type="ChEBI" id="CHEBI:16892"/>
        <dbReference type="ChEBI" id="CHEBI:17957"/>
        <dbReference type="ChEBI" id="CHEBI:18385"/>
        <dbReference type="EC" id="3.5.99.2"/>
    </reaction>
</comment>
<dbReference type="GO" id="GO:0009229">
    <property type="term" value="P:thiamine diphosphate biosynthetic process"/>
    <property type="evidence" value="ECO:0007669"/>
    <property type="project" value="UniProtKB-UniPathway"/>
</dbReference>
<dbReference type="InterPro" id="IPR016084">
    <property type="entry name" value="Haem_Oase-like_multi-hlx"/>
</dbReference>
<dbReference type="PANTHER" id="PTHR43198:SF2">
    <property type="entry name" value="SI:CH1073-67J19.1-RELATED"/>
    <property type="match status" value="1"/>
</dbReference>
<dbReference type="Gene3D" id="1.20.910.10">
    <property type="entry name" value="Heme oxygenase-like"/>
    <property type="match status" value="1"/>
</dbReference>
<dbReference type="NCBIfam" id="TIGR04306">
    <property type="entry name" value="salvage_TenA"/>
    <property type="match status" value="1"/>
</dbReference>
<name>E0XT37_9PROT</name>
<keyword evidence="1" id="KW-0784">Thiamine biosynthesis</keyword>
<sequence>MAYFDDLELFTRLRAASPSWDCYVAHPFVEGLKDGTLPEAAFRHYLGQDYLFLIHFARAYALSAYKADTLSDIRDAAAGMSAIVDTEMALHVEYCAGWGLTESEMEALPEASATMAYTRYVLEKGHQGDLLDLYVALAPCVIGYGEIGARLAVDPYTVRDGNPYRSWIKMYAGNDYQPAARAHGETLDRLWQQRAGGGRLDELARVFEEATRLEADFWQMGLDAG</sequence>
<feature type="domain" description="Thiaminase-2/PQQC" evidence="2">
    <location>
        <begin position="16"/>
        <end position="223"/>
    </location>
</feature>
<dbReference type="EC" id="3.5.99.2" evidence="1"/>
<organism evidence="3">
    <name type="scientific">uncultured alpha proteobacterium HF0130_06E21</name>
    <dbReference type="NCBI Taxonomy" id="710808"/>
    <lineage>
        <taxon>Bacteria</taxon>
        <taxon>Pseudomonadati</taxon>
        <taxon>Pseudomonadota</taxon>
        <taxon>Alphaproteobacteria</taxon>
        <taxon>environmental samples</taxon>
    </lineage>
</organism>
<keyword evidence="1" id="KW-0378">Hydrolase</keyword>
<dbReference type="EMBL" id="GU474868">
    <property type="protein sequence ID" value="ADI17578.1"/>
    <property type="molecule type" value="Genomic_DNA"/>
</dbReference>
<dbReference type="SUPFAM" id="SSF48613">
    <property type="entry name" value="Heme oxygenase-like"/>
    <property type="match status" value="1"/>
</dbReference>
<protein>
    <recommendedName>
        <fullName evidence="1">Aminopyrimidine aminohydrolase</fullName>
        <ecNumber evidence="1">3.5.99.2</ecNumber>
    </recommendedName>
</protein>
<comment type="pathway">
    <text evidence="1">Cofactor biosynthesis; thiamine diphosphate biosynthesis.</text>
</comment>
<comment type="catalytic activity">
    <reaction evidence="1">
        <text>4-amino-5-aminomethyl-2-methylpyrimidine + H2O = 4-amino-5-hydroxymethyl-2-methylpyrimidine + NH4(+)</text>
        <dbReference type="Rhea" id="RHEA:31799"/>
        <dbReference type="ChEBI" id="CHEBI:15377"/>
        <dbReference type="ChEBI" id="CHEBI:16892"/>
        <dbReference type="ChEBI" id="CHEBI:28938"/>
        <dbReference type="ChEBI" id="CHEBI:63416"/>
        <dbReference type="EC" id="3.5.99.2"/>
    </reaction>
</comment>
<dbReference type="Pfam" id="PF03070">
    <property type="entry name" value="TENA_THI-4"/>
    <property type="match status" value="1"/>
</dbReference>
<comment type="similarity">
    <text evidence="1">Belongs to the TenA family.</text>
</comment>
<dbReference type="PANTHER" id="PTHR43198">
    <property type="entry name" value="BIFUNCTIONAL TH2 PROTEIN"/>
    <property type="match status" value="1"/>
</dbReference>
<dbReference type="GO" id="GO:0009228">
    <property type="term" value="P:thiamine biosynthetic process"/>
    <property type="evidence" value="ECO:0007669"/>
    <property type="project" value="UniProtKB-KW"/>
</dbReference>
<evidence type="ECO:0000313" key="3">
    <source>
        <dbReference type="EMBL" id="ADI17578.1"/>
    </source>
</evidence>
<proteinExistence type="inferred from homology"/>
<accession>E0XT37</accession>
<evidence type="ECO:0000256" key="1">
    <source>
        <dbReference type="RuleBase" id="RU363093"/>
    </source>
</evidence>
<dbReference type="GO" id="GO:0050334">
    <property type="term" value="F:thiaminase activity"/>
    <property type="evidence" value="ECO:0007669"/>
    <property type="project" value="UniProtKB-EC"/>
</dbReference>